<dbReference type="GO" id="GO:0015031">
    <property type="term" value="P:protein transport"/>
    <property type="evidence" value="ECO:0007669"/>
    <property type="project" value="UniProtKB-KW"/>
</dbReference>
<dbReference type="STRING" id="35608.A0A2U1QPH6"/>
<comment type="caution">
    <text evidence="5">The sequence shown here is derived from an EMBL/GenBank/DDBJ whole genome shotgun (WGS) entry which is preliminary data.</text>
</comment>
<evidence type="ECO:0000256" key="3">
    <source>
        <dbReference type="ARBA" id="ARBA00022927"/>
    </source>
</evidence>
<dbReference type="PANTHER" id="PTHR22780">
    <property type="entry name" value="ADAPTIN, ALPHA/GAMMA/EPSILON"/>
    <property type="match status" value="1"/>
</dbReference>
<organism evidence="5 6">
    <name type="scientific">Artemisia annua</name>
    <name type="common">Sweet wormwood</name>
    <dbReference type="NCBI Taxonomy" id="35608"/>
    <lineage>
        <taxon>Eukaryota</taxon>
        <taxon>Viridiplantae</taxon>
        <taxon>Streptophyta</taxon>
        <taxon>Embryophyta</taxon>
        <taxon>Tracheophyta</taxon>
        <taxon>Spermatophyta</taxon>
        <taxon>Magnoliopsida</taxon>
        <taxon>eudicotyledons</taxon>
        <taxon>Gunneridae</taxon>
        <taxon>Pentapetalae</taxon>
        <taxon>asterids</taxon>
        <taxon>campanulids</taxon>
        <taxon>Asterales</taxon>
        <taxon>Asteraceae</taxon>
        <taxon>Asteroideae</taxon>
        <taxon>Anthemideae</taxon>
        <taxon>Artemisiinae</taxon>
        <taxon>Artemisia</taxon>
    </lineage>
</organism>
<reference evidence="5 6" key="1">
    <citation type="journal article" date="2018" name="Mol. Plant">
        <title>The genome of Artemisia annua provides insight into the evolution of Asteraceae family and artemisinin biosynthesis.</title>
        <authorList>
            <person name="Shen Q."/>
            <person name="Zhang L."/>
            <person name="Liao Z."/>
            <person name="Wang S."/>
            <person name="Yan T."/>
            <person name="Shi P."/>
            <person name="Liu M."/>
            <person name="Fu X."/>
            <person name="Pan Q."/>
            <person name="Wang Y."/>
            <person name="Lv Z."/>
            <person name="Lu X."/>
            <person name="Zhang F."/>
            <person name="Jiang W."/>
            <person name="Ma Y."/>
            <person name="Chen M."/>
            <person name="Hao X."/>
            <person name="Li L."/>
            <person name="Tang Y."/>
            <person name="Lv G."/>
            <person name="Zhou Y."/>
            <person name="Sun X."/>
            <person name="Brodelius P.E."/>
            <person name="Rose J.K.C."/>
            <person name="Tang K."/>
        </authorList>
    </citation>
    <scope>NUCLEOTIDE SEQUENCE [LARGE SCALE GENOMIC DNA]</scope>
    <source>
        <strain evidence="6">cv. Huhao1</strain>
        <tissue evidence="5">Leaf</tissue>
    </source>
</reference>
<evidence type="ECO:0000256" key="2">
    <source>
        <dbReference type="ARBA" id="ARBA00022448"/>
    </source>
</evidence>
<evidence type="ECO:0000313" key="5">
    <source>
        <dbReference type="EMBL" id="PWA99888.1"/>
    </source>
</evidence>
<dbReference type="GO" id="GO:0005737">
    <property type="term" value="C:cytoplasm"/>
    <property type="evidence" value="ECO:0007669"/>
    <property type="project" value="UniProtKB-ARBA"/>
</dbReference>
<dbReference type="OrthoDB" id="413467at2759"/>
<comment type="subcellular location">
    <subcellularLocation>
        <location evidence="1">Endomembrane system</location>
    </subcellularLocation>
</comment>
<dbReference type="Proteomes" id="UP000245207">
    <property type="component" value="Unassembled WGS sequence"/>
</dbReference>
<evidence type="ECO:0000256" key="1">
    <source>
        <dbReference type="ARBA" id="ARBA00004308"/>
    </source>
</evidence>
<dbReference type="AlphaFoldDB" id="A0A2U1QPH6"/>
<dbReference type="EMBL" id="PKPP01000002">
    <property type="protein sequence ID" value="PWA99888.1"/>
    <property type="molecule type" value="Genomic_DNA"/>
</dbReference>
<sequence length="95" mass="11026">MTLLILSSRYVDVILQLIDKAGDFVSDDIWFRVVRFVTNNEDLEPYVALKAKEYLDKPAIHETMMKVSAYLPGEYNHLLARRPGCSHKEIFCIIH</sequence>
<keyword evidence="4" id="KW-0472">Membrane</keyword>
<keyword evidence="2" id="KW-0813">Transport</keyword>
<dbReference type="GO" id="GO:0012505">
    <property type="term" value="C:endomembrane system"/>
    <property type="evidence" value="ECO:0007669"/>
    <property type="project" value="UniProtKB-SubCell"/>
</dbReference>
<dbReference type="InterPro" id="IPR011989">
    <property type="entry name" value="ARM-like"/>
</dbReference>
<proteinExistence type="predicted"/>
<name>A0A2U1QPH6_ARTAN</name>
<evidence type="ECO:0000313" key="6">
    <source>
        <dbReference type="Proteomes" id="UP000245207"/>
    </source>
</evidence>
<gene>
    <name evidence="5" type="ORF">CTI12_AA001460</name>
</gene>
<keyword evidence="3" id="KW-0653">Protein transport</keyword>
<accession>A0A2U1QPH6</accession>
<dbReference type="InterPro" id="IPR050840">
    <property type="entry name" value="Adaptor_Complx_Large_Subunit"/>
</dbReference>
<evidence type="ECO:0000256" key="4">
    <source>
        <dbReference type="ARBA" id="ARBA00023136"/>
    </source>
</evidence>
<keyword evidence="6" id="KW-1185">Reference proteome</keyword>
<dbReference type="Gene3D" id="1.25.10.10">
    <property type="entry name" value="Leucine-rich Repeat Variant"/>
    <property type="match status" value="1"/>
</dbReference>
<protein>
    <submittedName>
        <fullName evidence="5">Uncharacterized protein</fullName>
    </submittedName>
</protein>